<dbReference type="Proteomes" id="UP000054928">
    <property type="component" value="Unassembled WGS sequence"/>
</dbReference>
<dbReference type="AlphaFoldDB" id="A0A0P1AZF9"/>
<keyword evidence="4 6" id="KW-0928">Hypersensitive response elicitation</keyword>
<keyword evidence="10" id="KW-1185">Reference proteome</keyword>
<dbReference type="SMART" id="SM01187">
    <property type="entry name" value="Elicitin"/>
    <property type="match status" value="1"/>
</dbReference>
<feature type="chain" id="PRO_5006059064" description="Elicitin" evidence="8">
    <location>
        <begin position="23"/>
        <end position="174"/>
    </location>
</feature>
<name>A0A0P1AZF9_PLAHL</name>
<keyword evidence="3 6" id="KW-0964">Secreted</keyword>
<dbReference type="OrthoDB" id="162723at2759"/>
<accession>A0A0P1AZF9</accession>
<comment type="subcellular location">
    <subcellularLocation>
        <location evidence="1 6">Secreted</location>
    </subcellularLocation>
</comment>
<dbReference type="Gene3D" id="1.10.239.10">
    <property type="entry name" value="Elicitin domain"/>
    <property type="match status" value="1"/>
</dbReference>
<comment type="similarity">
    <text evidence="2 6">Belongs to the elicitin family.</text>
</comment>
<dbReference type="RefSeq" id="XP_024583629.1">
    <property type="nucleotide sequence ID" value="XM_024718207.1"/>
</dbReference>
<evidence type="ECO:0000313" key="10">
    <source>
        <dbReference type="Proteomes" id="UP000054928"/>
    </source>
</evidence>
<sequence length="174" mass="18924">MNLFTIFSVLLASIAEINLIYAKVCTSRDLSVFNEVSSQVSKCFQDSKVTFLVPPRKSLTKSQQSALCKSKACQEMIGSMDDLDIPNCEATFDLKNMTLQSSLDKFVAACDTTTSTPMPIKRRKSLESSSSSDSGSFSKDRRYSNGAAAAQFELLPQLSVLVAIAMISLGLLLP</sequence>
<protein>
    <recommendedName>
        <fullName evidence="6">Elicitin</fullName>
    </recommendedName>
</protein>
<evidence type="ECO:0000256" key="8">
    <source>
        <dbReference type="SAM" id="SignalP"/>
    </source>
</evidence>
<reference evidence="10" key="1">
    <citation type="submission" date="2014-09" db="EMBL/GenBank/DDBJ databases">
        <authorList>
            <person name="Sharma Rahul"/>
            <person name="Thines Marco"/>
        </authorList>
    </citation>
    <scope>NUCLEOTIDE SEQUENCE [LARGE SCALE GENOMIC DNA]</scope>
</reference>
<dbReference type="GO" id="GO:0005576">
    <property type="term" value="C:extracellular region"/>
    <property type="evidence" value="ECO:0007669"/>
    <property type="project" value="UniProtKB-SubCell"/>
</dbReference>
<comment type="function">
    <text evidence="6">Induces local and distal defense responses (incompatible hypersensitive reaction) in plants from the solanaceae and cruciferae families. Elicits leaf necrosis and causes the accumulation of pathogenesis-related proteins. Might interact with the lipidic molecules of the plasma membrane.</text>
</comment>
<dbReference type="OMA" id="DIPNCEA"/>
<feature type="signal peptide" evidence="8">
    <location>
        <begin position="1"/>
        <end position="22"/>
    </location>
</feature>
<dbReference type="InterPro" id="IPR036470">
    <property type="entry name" value="Elicitin_sf"/>
</dbReference>
<feature type="compositionally biased region" description="Low complexity" evidence="7">
    <location>
        <begin position="127"/>
        <end position="137"/>
    </location>
</feature>
<evidence type="ECO:0000256" key="1">
    <source>
        <dbReference type="ARBA" id="ARBA00004613"/>
    </source>
</evidence>
<evidence type="ECO:0000256" key="3">
    <source>
        <dbReference type="ARBA" id="ARBA00022525"/>
    </source>
</evidence>
<keyword evidence="8" id="KW-0732">Signal</keyword>
<dbReference type="SUPFAM" id="SSF48647">
    <property type="entry name" value="Fungal elicitin"/>
    <property type="match status" value="1"/>
</dbReference>
<feature type="region of interest" description="Disordered" evidence="7">
    <location>
        <begin position="118"/>
        <end position="140"/>
    </location>
</feature>
<evidence type="ECO:0000256" key="4">
    <source>
        <dbReference type="ARBA" id="ARBA00022978"/>
    </source>
</evidence>
<keyword evidence="5 6" id="KW-1015">Disulfide bond</keyword>
<evidence type="ECO:0000313" key="9">
    <source>
        <dbReference type="EMBL" id="CEG47260.1"/>
    </source>
</evidence>
<proteinExistence type="inferred from homology"/>
<organism evidence="9 10">
    <name type="scientific">Plasmopara halstedii</name>
    <name type="common">Downy mildew of sunflower</name>
    <dbReference type="NCBI Taxonomy" id="4781"/>
    <lineage>
        <taxon>Eukaryota</taxon>
        <taxon>Sar</taxon>
        <taxon>Stramenopiles</taxon>
        <taxon>Oomycota</taxon>
        <taxon>Peronosporomycetes</taxon>
        <taxon>Peronosporales</taxon>
        <taxon>Peronosporaceae</taxon>
        <taxon>Plasmopara</taxon>
    </lineage>
</organism>
<dbReference type="GO" id="GO:0052040">
    <property type="term" value="P:symbiont-mediated perturbation of host programmed cell death"/>
    <property type="evidence" value="ECO:0007669"/>
    <property type="project" value="UniProtKB-UniRule"/>
</dbReference>
<dbReference type="EMBL" id="CCYD01002371">
    <property type="protein sequence ID" value="CEG47260.1"/>
    <property type="molecule type" value="Genomic_DNA"/>
</dbReference>
<evidence type="ECO:0000256" key="5">
    <source>
        <dbReference type="ARBA" id="ARBA00023157"/>
    </source>
</evidence>
<dbReference type="GeneID" id="36398962"/>
<evidence type="ECO:0000256" key="6">
    <source>
        <dbReference type="RuleBase" id="RU368111"/>
    </source>
</evidence>
<dbReference type="Pfam" id="PF00964">
    <property type="entry name" value="Elicitin"/>
    <property type="match status" value="1"/>
</dbReference>
<dbReference type="InterPro" id="IPR002200">
    <property type="entry name" value="Elicitin"/>
</dbReference>
<evidence type="ECO:0000256" key="2">
    <source>
        <dbReference type="ARBA" id="ARBA00009544"/>
    </source>
</evidence>
<evidence type="ECO:0000256" key="7">
    <source>
        <dbReference type="SAM" id="MobiDB-lite"/>
    </source>
</evidence>